<protein>
    <submittedName>
        <fullName evidence="5">Uncharacterized protein</fullName>
    </submittedName>
</protein>
<feature type="compositionally biased region" description="Basic and acidic residues" evidence="4">
    <location>
        <begin position="299"/>
        <end position="308"/>
    </location>
</feature>
<dbReference type="InterPro" id="IPR005202">
    <property type="entry name" value="TF_GRAS"/>
</dbReference>
<name>A0AAV3NNI7_LITER</name>
<comment type="similarity">
    <text evidence="3">Belongs to the GRAS family.</text>
</comment>
<feature type="region of interest" description="Disordered" evidence="4">
    <location>
        <begin position="207"/>
        <end position="271"/>
    </location>
</feature>
<proteinExistence type="inferred from homology"/>
<evidence type="ECO:0000256" key="2">
    <source>
        <dbReference type="ARBA" id="ARBA00023163"/>
    </source>
</evidence>
<dbReference type="PROSITE" id="PS50985">
    <property type="entry name" value="GRAS"/>
    <property type="match status" value="1"/>
</dbReference>
<gene>
    <name evidence="5" type="ORF">LIER_01855</name>
</gene>
<comment type="caution">
    <text evidence="5">The sequence shown here is derived from an EMBL/GenBank/DDBJ whole genome shotgun (WGS) entry which is preliminary data.</text>
</comment>
<reference evidence="5 6" key="1">
    <citation type="submission" date="2024-01" db="EMBL/GenBank/DDBJ databases">
        <title>The complete chloroplast genome sequence of Lithospermum erythrorhizon: insights into the phylogenetic relationship among Boraginaceae species and the maternal lineages of purple gromwells.</title>
        <authorList>
            <person name="Okada T."/>
            <person name="Watanabe K."/>
        </authorList>
    </citation>
    <scope>NUCLEOTIDE SEQUENCE [LARGE SCALE GENOMIC DNA]</scope>
</reference>
<dbReference type="Proteomes" id="UP001454036">
    <property type="component" value="Unassembled WGS sequence"/>
</dbReference>
<evidence type="ECO:0000256" key="1">
    <source>
        <dbReference type="ARBA" id="ARBA00023015"/>
    </source>
</evidence>
<evidence type="ECO:0000256" key="3">
    <source>
        <dbReference type="PROSITE-ProRule" id="PRU01191"/>
    </source>
</evidence>
<feature type="short sequence motif" description="VHIID" evidence="3">
    <location>
        <begin position="439"/>
        <end position="443"/>
    </location>
</feature>
<organism evidence="5 6">
    <name type="scientific">Lithospermum erythrorhizon</name>
    <name type="common">Purple gromwell</name>
    <name type="synonym">Lithospermum officinale var. erythrorhizon</name>
    <dbReference type="NCBI Taxonomy" id="34254"/>
    <lineage>
        <taxon>Eukaryota</taxon>
        <taxon>Viridiplantae</taxon>
        <taxon>Streptophyta</taxon>
        <taxon>Embryophyta</taxon>
        <taxon>Tracheophyta</taxon>
        <taxon>Spermatophyta</taxon>
        <taxon>Magnoliopsida</taxon>
        <taxon>eudicotyledons</taxon>
        <taxon>Gunneridae</taxon>
        <taxon>Pentapetalae</taxon>
        <taxon>asterids</taxon>
        <taxon>lamiids</taxon>
        <taxon>Boraginales</taxon>
        <taxon>Boraginaceae</taxon>
        <taxon>Boraginoideae</taxon>
        <taxon>Lithospermeae</taxon>
        <taxon>Lithospermum</taxon>
    </lineage>
</organism>
<sequence length="707" mass="80958">MDTLLQKHSNPLKKNSFKNNNLSAYSDRQVDFPCGFSDINITTFDGVQGEDGPVEVDYFDNVLRYINQMLNEEEEEFDDRPFMFNDCLALQAAEQSFYDALNQENPPPPSPKVIVQEFPGSIDDSFHGIIRNQDSCFTDSNTDTKSYFNSFDQVRSQNLLSNFSQNTNQICYASTSLNANEQLADDNNHIYVNECFGVIQENSAAAVITRNSPTNESRENTKPGERTFTREKNSHQREEENNDENPEGRRSKQFAGCDEESDEEKEKETYDYDKALLCPNMNPNFYKENPSKDGISGNEADHWKDYSRSAKRGRPKLTDKKNSNKKDVVDLRELLTRCAQAVAIPDGKTACEILKQIRQHSSAYGDASERLAHYFADALEARIHSTGAVLYSASATREVSALGILKAYQAYVLACPFKRMSNIFANKSIGRQVGHASSIHIIDFGISYGFQWPCIIHGFSLRPGGPPKLKITGIDFPQPGFRPAERIKKTGERLASFCQRFGVPFEFNAVAKRWDLITLEDLKIDSDEKVVVNCLYRLRHVPDESLTTEDSLRDRVLELIKKINPDLFVHGVLNATYNAPFFCTRFREALFHFSSLLDMVETTVPREDQDRLLYEKEFFGRDIMNIVACEGPERVERPETYKQWQGRIQRAGFRQLPLNKNIVKEVIAKVRWAYHRDFIVDEDSNWILQGWKGRVLYALSCWMPINK</sequence>
<feature type="region of interest" description="Leucine repeat II (LRII)" evidence="3">
    <location>
        <begin position="489"/>
        <end position="521"/>
    </location>
</feature>
<comment type="caution">
    <text evidence="3">Lacks conserved residue(s) required for the propagation of feature annotation.</text>
</comment>
<dbReference type="PANTHER" id="PTHR31636">
    <property type="entry name" value="OSJNBA0084A10.13 PROTEIN-RELATED"/>
    <property type="match status" value="1"/>
</dbReference>
<dbReference type="AlphaFoldDB" id="A0AAV3NNI7"/>
<feature type="region of interest" description="Disordered" evidence="4">
    <location>
        <begin position="288"/>
        <end position="324"/>
    </location>
</feature>
<dbReference type="EMBL" id="BAABME010000191">
    <property type="protein sequence ID" value="GAA0140528.1"/>
    <property type="molecule type" value="Genomic_DNA"/>
</dbReference>
<evidence type="ECO:0000313" key="5">
    <source>
        <dbReference type="EMBL" id="GAA0140528.1"/>
    </source>
</evidence>
<keyword evidence="2" id="KW-0804">Transcription</keyword>
<feature type="region of interest" description="Leucine repeat I (LRI)" evidence="3">
    <location>
        <begin position="329"/>
        <end position="389"/>
    </location>
</feature>
<evidence type="ECO:0000256" key="4">
    <source>
        <dbReference type="SAM" id="MobiDB-lite"/>
    </source>
</evidence>
<feature type="region of interest" description="VHIID" evidence="3">
    <location>
        <begin position="408"/>
        <end position="473"/>
    </location>
</feature>
<evidence type="ECO:0000313" key="6">
    <source>
        <dbReference type="Proteomes" id="UP001454036"/>
    </source>
</evidence>
<dbReference type="Pfam" id="PF03514">
    <property type="entry name" value="GRAS"/>
    <property type="match status" value="1"/>
</dbReference>
<feature type="compositionally biased region" description="Basic and acidic residues" evidence="4">
    <location>
        <begin position="216"/>
        <end position="239"/>
    </location>
</feature>
<keyword evidence="6" id="KW-1185">Reference proteome</keyword>
<feature type="region of interest" description="SAW" evidence="3">
    <location>
        <begin position="628"/>
        <end position="703"/>
    </location>
</feature>
<accession>A0AAV3NNI7</accession>
<keyword evidence="1" id="KW-0805">Transcription regulation</keyword>